<feature type="transmembrane region" description="Helical" evidence="1">
    <location>
        <begin position="154"/>
        <end position="174"/>
    </location>
</feature>
<feature type="transmembrane region" description="Helical" evidence="1">
    <location>
        <begin position="101"/>
        <end position="119"/>
    </location>
</feature>
<dbReference type="RefSeq" id="WP_269010364.1">
    <property type="nucleotide sequence ID" value="NZ_JAANOH010000004.1"/>
</dbReference>
<feature type="transmembrane region" description="Helical" evidence="1">
    <location>
        <begin position="65"/>
        <end position="89"/>
    </location>
</feature>
<name>A0ABT4JHK6_9BACT</name>
<keyword evidence="3" id="KW-0378">Hydrolase</keyword>
<reference evidence="3 4" key="1">
    <citation type="submission" date="2020-03" db="EMBL/GenBank/DDBJ databases">
        <authorList>
            <person name="Pitt A."/>
            <person name="Hahn M.W."/>
        </authorList>
    </citation>
    <scope>NUCLEOTIDE SEQUENCE [LARGE SCALE GENOMIC DNA]</scope>
    <source>
        <strain evidence="3 4">5A-MARBSE</strain>
    </source>
</reference>
<keyword evidence="1" id="KW-1133">Transmembrane helix</keyword>
<dbReference type="EMBL" id="JAANOH010000004">
    <property type="protein sequence ID" value="MCZ2475756.1"/>
    <property type="molecule type" value="Genomic_DNA"/>
</dbReference>
<feature type="transmembrane region" description="Helical" evidence="1">
    <location>
        <begin position="23"/>
        <end position="45"/>
    </location>
</feature>
<sequence>MLKNKLYQWLEVYQGKPLYGQRLWFIIKYYFLPHLLLTGTITLYVERTLQHRIVGVFDEYKLDSFLFLHGVLIAPFFETWLSQWLIINVCQQLFSTFSERISGILSIGISSILFAAAHYFNDPYYPFLVFDSGIVLAMVYYFTKKEFDANKAFILTFLIHACWNLIPTTIHFIFL</sequence>
<gene>
    <name evidence="3" type="ORF">G9H61_09875</name>
</gene>
<protein>
    <submittedName>
        <fullName evidence="3">CPBP family intramembrane metalloprotease</fullName>
    </submittedName>
</protein>
<dbReference type="InterPro" id="IPR003675">
    <property type="entry name" value="Rce1/LyrA-like_dom"/>
</dbReference>
<keyword evidence="3" id="KW-0482">Metalloprotease</keyword>
<keyword evidence="3" id="KW-0645">Protease</keyword>
<organism evidence="3 4">
    <name type="scientific">Aquirufa ecclesiirivi</name>
    <dbReference type="NCBI Taxonomy" id="2715124"/>
    <lineage>
        <taxon>Bacteria</taxon>
        <taxon>Pseudomonadati</taxon>
        <taxon>Bacteroidota</taxon>
        <taxon>Cytophagia</taxon>
        <taxon>Cytophagales</taxon>
        <taxon>Flectobacillaceae</taxon>
        <taxon>Aquirufa</taxon>
    </lineage>
</organism>
<dbReference type="Proteomes" id="UP001321186">
    <property type="component" value="Unassembled WGS sequence"/>
</dbReference>
<dbReference type="Pfam" id="PF02517">
    <property type="entry name" value="Rce1-like"/>
    <property type="match status" value="1"/>
</dbReference>
<proteinExistence type="predicted"/>
<evidence type="ECO:0000259" key="2">
    <source>
        <dbReference type="Pfam" id="PF02517"/>
    </source>
</evidence>
<comment type="caution">
    <text evidence="3">The sequence shown here is derived from an EMBL/GenBank/DDBJ whole genome shotgun (WGS) entry which is preliminary data.</text>
</comment>
<evidence type="ECO:0000256" key="1">
    <source>
        <dbReference type="SAM" id="Phobius"/>
    </source>
</evidence>
<evidence type="ECO:0000313" key="3">
    <source>
        <dbReference type="EMBL" id="MCZ2475756.1"/>
    </source>
</evidence>
<feature type="transmembrane region" description="Helical" evidence="1">
    <location>
        <begin position="125"/>
        <end position="142"/>
    </location>
</feature>
<dbReference type="GO" id="GO:0008237">
    <property type="term" value="F:metallopeptidase activity"/>
    <property type="evidence" value="ECO:0007669"/>
    <property type="project" value="UniProtKB-KW"/>
</dbReference>
<keyword evidence="1" id="KW-0472">Membrane</keyword>
<keyword evidence="4" id="KW-1185">Reference proteome</keyword>
<evidence type="ECO:0000313" key="4">
    <source>
        <dbReference type="Proteomes" id="UP001321186"/>
    </source>
</evidence>
<keyword evidence="1" id="KW-0812">Transmembrane</keyword>
<accession>A0ABT4JHK6</accession>
<feature type="domain" description="CAAX prenyl protease 2/Lysostaphin resistance protein A-like" evidence="2">
    <location>
        <begin position="65"/>
        <end position="166"/>
    </location>
</feature>